<organism evidence="1 2">
    <name type="scientific">Clostridium scatologenes</name>
    <dbReference type="NCBI Taxonomy" id="1548"/>
    <lineage>
        <taxon>Bacteria</taxon>
        <taxon>Bacillati</taxon>
        <taxon>Bacillota</taxon>
        <taxon>Clostridia</taxon>
        <taxon>Eubacteriales</taxon>
        <taxon>Clostridiaceae</taxon>
        <taxon>Clostridium</taxon>
    </lineage>
</organism>
<dbReference type="AlphaFoldDB" id="A0A0E3K0B8"/>
<evidence type="ECO:0000313" key="1">
    <source>
        <dbReference type="EMBL" id="AKA69843.1"/>
    </source>
</evidence>
<keyword evidence="2" id="KW-1185">Reference proteome</keyword>
<protein>
    <submittedName>
        <fullName evidence="1">Uncharacterized protein</fullName>
    </submittedName>
</protein>
<dbReference type="InterPro" id="IPR021146">
    <property type="entry name" value="Phage_gp6-like_head-tail"/>
</dbReference>
<dbReference type="HOGENOM" id="CLU_2141570_0_0_9"/>
<gene>
    <name evidence="1" type="ORF">CSCA_2718</name>
</gene>
<dbReference type="Pfam" id="PF05135">
    <property type="entry name" value="Phage_connect_1"/>
    <property type="match status" value="1"/>
</dbReference>
<proteinExistence type="predicted"/>
<evidence type="ECO:0000313" key="2">
    <source>
        <dbReference type="Proteomes" id="UP000033115"/>
    </source>
</evidence>
<dbReference type="RefSeq" id="WP_029161563.1">
    <property type="nucleotide sequence ID" value="NZ_CP009933.1"/>
</dbReference>
<dbReference type="Proteomes" id="UP000033115">
    <property type="component" value="Chromosome"/>
</dbReference>
<reference evidence="1 2" key="1">
    <citation type="journal article" date="2015" name="J. Biotechnol.">
        <title>Complete genome sequence of a malodorant-producing acetogen, Clostridium scatologenes ATCC 25775(T).</title>
        <authorList>
            <person name="Zhu Z."/>
            <person name="Guo T."/>
            <person name="Zheng H."/>
            <person name="Song T."/>
            <person name="Ouyang P."/>
            <person name="Xie J."/>
        </authorList>
    </citation>
    <scope>NUCLEOTIDE SEQUENCE [LARGE SCALE GENOMIC DNA]</scope>
    <source>
        <strain evidence="1 2">ATCC 25775</strain>
    </source>
</reference>
<accession>A0A0E3K0B8</accession>
<dbReference type="KEGG" id="csq:CSCA_2718"/>
<sequence>MLENIKNTLGIIDDSKDKIINQYVNKFTQKTLNYCHIKKLPEELEGFIEDKVIAIIQHRLHNNSIDYEKKIKSIERGDTKIEYSIDQKDERTLLSFGDEDILELNIFRRVDW</sequence>
<dbReference type="STRING" id="1548.CSCA_2718"/>
<name>A0A0E3K0B8_CLOSL</name>
<dbReference type="EMBL" id="CP009933">
    <property type="protein sequence ID" value="AKA69843.1"/>
    <property type="molecule type" value="Genomic_DNA"/>
</dbReference>